<feature type="compositionally biased region" description="Acidic residues" evidence="1">
    <location>
        <begin position="136"/>
        <end position="164"/>
    </location>
</feature>
<proteinExistence type="predicted"/>
<keyword evidence="3" id="KW-1185">Reference proteome</keyword>
<protein>
    <submittedName>
        <fullName evidence="2">Uncharacterized protein</fullName>
    </submittedName>
</protein>
<evidence type="ECO:0000256" key="1">
    <source>
        <dbReference type="SAM" id="MobiDB-lite"/>
    </source>
</evidence>
<name>A0ABR2NKL6_9ROSI</name>
<evidence type="ECO:0000313" key="3">
    <source>
        <dbReference type="Proteomes" id="UP001396334"/>
    </source>
</evidence>
<feature type="compositionally biased region" description="Basic and acidic residues" evidence="1">
    <location>
        <begin position="239"/>
        <end position="253"/>
    </location>
</feature>
<feature type="region of interest" description="Disordered" evidence="1">
    <location>
        <begin position="129"/>
        <end position="300"/>
    </location>
</feature>
<evidence type="ECO:0000313" key="2">
    <source>
        <dbReference type="EMBL" id="KAK8976545.1"/>
    </source>
</evidence>
<comment type="caution">
    <text evidence="2">The sequence shown here is derived from an EMBL/GenBank/DDBJ whole genome shotgun (WGS) entry which is preliminary data.</text>
</comment>
<dbReference type="Proteomes" id="UP001396334">
    <property type="component" value="Unassembled WGS sequence"/>
</dbReference>
<accession>A0ABR2NKL6</accession>
<feature type="compositionally biased region" description="Polar residues" evidence="1">
    <location>
        <begin position="289"/>
        <end position="300"/>
    </location>
</feature>
<feature type="compositionally biased region" description="Acidic residues" evidence="1">
    <location>
        <begin position="222"/>
        <end position="234"/>
    </location>
</feature>
<organism evidence="2 3">
    <name type="scientific">Hibiscus sabdariffa</name>
    <name type="common">roselle</name>
    <dbReference type="NCBI Taxonomy" id="183260"/>
    <lineage>
        <taxon>Eukaryota</taxon>
        <taxon>Viridiplantae</taxon>
        <taxon>Streptophyta</taxon>
        <taxon>Embryophyta</taxon>
        <taxon>Tracheophyta</taxon>
        <taxon>Spermatophyta</taxon>
        <taxon>Magnoliopsida</taxon>
        <taxon>eudicotyledons</taxon>
        <taxon>Gunneridae</taxon>
        <taxon>Pentapetalae</taxon>
        <taxon>rosids</taxon>
        <taxon>malvids</taxon>
        <taxon>Malvales</taxon>
        <taxon>Malvaceae</taxon>
        <taxon>Malvoideae</taxon>
        <taxon>Hibiscus</taxon>
    </lineage>
</organism>
<gene>
    <name evidence="2" type="ORF">V6N11_049202</name>
</gene>
<feature type="compositionally biased region" description="Basic and acidic residues" evidence="1">
    <location>
        <begin position="262"/>
        <end position="281"/>
    </location>
</feature>
<dbReference type="EMBL" id="JBBPBN010000128">
    <property type="protein sequence ID" value="KAK8976545.1"/>
    <property type="molecule type" value="Genomic_DNA"/>
</dbReference>
<feature type="compositionally biased region" description="Polar residues" evidence="1">
    <location>
        <begin position="210"/>
        <end position="221"/>
    </location>
</feature>
<sequence length="300" mass="33938">MLYNRLGSSSEPIWHGSNKSKLSIVSKLVHLKAQYRIPNACYDDICQIMQRLMSEDNVMLNNIYETKKLSRGLLYTGQFVDYFDNCDVDEMSIFEVKTLGSDKDVLEILSKLPRDHYVHVYLEEVKPYQNTASVEPNDEPSVEPNDEPSVEENFVEPETNDNVDEEHSVEVNIGEPSDDGNVEVNIGEPSDDGNVADSNSDSEDVDYEVSKSTSYESGFTDTENDLENESDSEGVGDNVTREESHRHNRKGSDEIMVYSDPESGHSDSFHSLDEAYSDDSHKKPRYPEFNTTTVISKSNF</sequence>
<reference evidence="2 3" key="1">
    <citation type="journal article" date="2024" name="G3 (Bethesda)">
        <title>Genome assembly of Hibiscus sabdariffa L. provides insights into metabolisms of medicinal natural products.</title>
        <authorList>
            <person name="Kim T."/>
        </authorList>
    </citation>
    <scope>NUCLEOTIDE SEQUENCE [LARGE SCALE GENOMIC DNA]</scope>
    <source>
        <strain evidence="2">TK-2024</strain>
        <tissue evidence="2">Old leaves</tissue>
    </source>
</reference>